<dbReference type="InterPro" id="IPR001789">
    <property type="entry name" value="Sig_transdc_resp-reg_receiver"/>
</dbReference>
<sequence length="119" mass="12952">MNKKILLVEDNEMNRELATDLLELAGYVIIPAETAEEGLKLAREELPDLILMDISLPGMDGIEAAGILKQDDETKDIPVVALSAHAMKGDEEKALVAGLIGYITKPIDTRAFSTEVGRF</sequence>
<dbReference type="AlphaFoldDB" id="A0A8J6N1P4"/>
<evidence type="ECO:0000256" key="2">
    <source>
        <dbReference type="ARBA" id="ARBA00023012"/>
    </source>
</evidence>
<comment type="caution">
    <text evidence="5">The sequence shown here is derived from an EMBL/GenBank/DDBJ whole genome shotgun (WGS) entry which is preliminary data.</text>
</comment>
<dbReference type="PANTHER" id="PTHR45339:SF1">
    <property type="entry name" value="HYBRID SIGNAL TRANSDUCTION HISTIDINE KINASE J"/>
    <property type="match status" value="1"/>
</dbReference>
<organism evidence="5 6">
    <name type="scientific">Candidatus Desulfacyla euxinica</name>
    <dbReference type="NCBI Taxonomy" id="2841693"/>
    <lineage>
        <taxon>Bacteria</taxon>
        <taxon>Deltaproteobacteria</taxon>
        <taxon>Candidatus Desulfacyla</taxon>
    </lineage>
</organism>
<protein>
    <submittedName>
        <fullName evidence="5">Response regulator</fullName>
    </submittedName>
</protein>
<evidence type="ECO:0000259" key="4">
    <source>
        <dbReference type="PROSITE" id="PS50110"/>
    </source>
</evidence>
<dbReference type="GO" id="GO:0000160">
    <property type="term" value="P:phosphorelay signal transduction system"/>
    <property type="evidence" value="ECO:0007669"/>
    <property type="project" value="UniProtKB-KW"/>
</dbReference>
<dbReference type="SUPFAM" id="SSF52172">
    <property type="entry name" value="CheY-like"/>
    <property type="match status" value="1"/>
</dbReference>
<evidence type="ECO:0000313" key="5">
    <source>
        <dbReference type="EMBL" id="MBC8178455.1"/>
    </source>
</evidence>
<reference evidence="5 6" key="1">
    <citation type="submission" date="2020-08" db="EMBL/GenBank/DDBJ databases">
        <title>Bridging the membrane lipid divide: bacteria of the FCB group superphylum have the potential to synthesize archaeal ether lipids.</title>
        <authorList>
            <person name="Villanueva L."/>
            <person name="Von Meijenfeldt F.A.B."/>
            <person name="Westbye A.B."/>
            <person name="Yadav S."/>
            <person name="Hopmans E.C."/>
            <person name="Dutilh B.E."/>
            <person name="Sinninghe Damste J.S."/>
        </authorList>
    </citation>
    <scope>NUCLEOTIDE SEQUENCE [LARGE SCALE GENOMIC DNA]</scope>
    <source>
        <strain evidence="5">NIOZ-UU27</strain>
    </source>
</reference>
<dbReference type="SMART" id="SM00448">
    <property type="entry name" value="REC"/>
    <property type="match status" value="1"/>
</dbReference>
<dbReference type="Proteomes" id="UP000650524">
    <property type="component" value="Unassembled WGS sequence"/>
</dbReference>
<dbReference type="InterPro" id="IPR011006">
    <property type="entry name" value="CheY-like_superfamily"/>
</dbReference>
<dbReference type="Gene3D" id="3.40.50.2300">
    <property type="match status" value="1"/>
</dbReference>
<evidence type="ECO:0000313" key="6">
    <source>
        <dbReference type="Proteomes" id="UP000650524"/>
    </source>
</evidence>
<keyword evidence="2" id="KW-0902">Two-component regulatory system</keyword>
<evidence type="ECO:0000256" key="1">
    <source>
        <dbReference type="ARBA" id="ARBA00022553"/>
    </source>
</evidence>
<feature type="non-terminal residue" evidence="5">
    <location>
        <position position="119"/>
    </location>
</feature>
<dbReference type="EMBL" id="JACNJD010000283">
    <property type="protein sequence ID" value="MBC8178455.1"/>
    <property type="molecule type" value="Genomic_DNA"/>
</dbReference>
<dbReference type="Pfam" id="PF00072">
    <property type="entry name" value="Response_reg"/>
    <property type="match status" value="1"/>
</dbReference>
<gene>
    <name evidence="5" type="ORF">H8E19_13700</name>
</gene>
<evidence type="ECO:0000256" key="3">
    <source>
        <dbReference type="PROSITE-ProRule" id="PRU00169"/>
    </source>
</evidence>
<feature type="modified residue" description="4-aspartylphosphate" evidence="3">
    <location>
        <position position="53"/>
    </location>
</feature>
<feature type="domain" description="Response regulatory" evidence="4">
    <location>
        <begin position="4"/>
        <end position="119"/>
    </location>
</feature>
<dbReference type="PANTHER" id="PTHR45339">
    <property type="entry name" value="HYBRID SIGNAL TRANSDUCTION HISTIDINE KINASE J"/>
    <property type="match status" value="1"/>
</dbReference>
<keyword evidence="1 3" id="KW-0597">Phosphoprotein</keyword>
<proteinExistence type="predicted"/>
<accession>A0A8J6N1P4</accession>
<dbReference type="PROSITE" id="PS50110">
    <property type="entry name" value="RESPONSE_REGULATORY"/>
    <property type="match status" value="1"/>
</dbReference>
<name>A0A8J6N1P4_9DELT</name>